<sequence length="304" mass="35478">MALTITAKPEEKNSSPNLSLLLPKKKLRDQRKGLFILDFDELKYAPDLAQASDRSRQARLRKQKVFPFQKLPAELRNLVYGFYMHSEQEVKITIKNYPSELASSMHNRGALLKASRMIRYEVTSTYLEYSVFKISDLETASAFLKFIGPRYYPSLRHLHIQNVTTNWGREDHAHNSNRMDCINQLPSLQHLTFDIDIWEVECCLYQYRETTNTIITDLSSDCRIFEELLGITVETQVSFFYHYLMSSTGRDATEVLSNTPCREVLWRIPQMSDEYLSDLPLWLEALEDKVKNNTSRGRSQNNKE</sequence>
<keyword evidence="2" id="KW-1185">Reference proteome</keyword>
<dbReference type="PANTHER" id="PTHR42085:SF2">
    <property type="entry name" value="F-BOX DOMAIN-CONTAINING PROTEIN"/>
    <property type="match status" value="1"/>
</dbReference>
<name>A0A9P4TZZ2_9PEZI</name>
<gene>
    <name evidence="1" type="ORF">EJ08DRAFT_695610</name>
</gene>
<organism evidence="1 2">
    <name type="scientific">Tothia fuscella</name>
    <dbReference type="NCBI Taxonomy" id="1048955"/>
    <lineage>
        <taxon>Eukaryota</taxon>
        <taxon>Fungi</taxon>
        <taxon>Dikarya</taxon>
        <taxon>Ascomycota</taxon>
        <taxon>Pezizomycotina</taxon>
        <taxon>Dothideomycetes</taxon>
        <taxon>Pleosporomycetidae</taxon>
        <taxon>Venturiales</taxon>
        <taxon>Cylindrosympodiaceae</taxon>
        <taxon>Tothia</taxon>
    </lineage>
</organism>
<proteinExistence type="predicted"/>
<dbReference type="EMBL" id="MU007027">
    <property type="protein sequence ID" value="KAF2432155.1"/>
    <property type="molecule type" value="Genomic_DNA"/>
</dbReference>
<comment type="caution">
    <text evidence="1">The sequence shown here is derived from an EMBL/GenBank/DDBJ whole genome shotgun (WGS) entry which is preliminary data.</text>
</comment>
<dbReference type="PANTHER" id="PTHR42085">
    <property type="entry name" value="F-BOX DOMAIN-CONTAINING PROTEIN"/>
    <property type="match status" value="1"/>
</dbReference>
<evidence type="ECO:0000313" key="1">
    <source>
        <dbReference type="EMBL" id="KAF2432155.1"/>
    </source>
</evidence>
<dbReference type="AlphaFoldDB" id="A0A9P4TZZ2"/>
<dbReference type="InterPro" id="IPR038883">
    <property type="entry name" value="AN11006-like"/>
</dbReference>
<dbReference type="Proteomes" id="UP000800235">
    <property type="component" value="Unassembled WGS sequence"/>
</dbReference>
<dbReference type="OrthoDB" id="3869427at2759"/>
<accession>A0A9P4TZZ2</accession>
<protein>
    <submittedName>
        <fullName evidence="1">Uncharacterized protein</fullName>
    </submittedName>
</protein>
<reference evidence="1" key="1">
    <citation type="journal article" date="2020" name="Stud. Mycol.">
        <title>101 Dothideomycetes genomes: a test case for predicting lifestyles and emergence of pathogens.</title>
        <authorList>
            <person name="Haridas S."/>
            <person name="Albert R."/>
            <person name="Binder M."/>
            <person name="Bloem J."/>
            <person name="Labutti K."/>
            <person name="Salamov A."/>
            <person name="Andreopoulos B."/>
            <person name="Baker S."/>
            <person name="Barry K."/>
            <person name="Bills G."/>
            <person name="Bluhm B."/>
            <person name="Cannon C."/>
            <person name="Castanera R."/>
            <person name="Culley D."/>
            <person name="Daum C."/>
            <person name="Ezra D."/>
            <person name="Gonzalez J."/>
            <person name="Henrissat B."/>
            <person name="Kuo A."/>
            <person name="Liang C."/>
            <person name="Lipzen A."/>
            <person name="Lutzoni F."/>
            <person name="Magnuson J."/>
            <person name="Mondo S."/>
            <person name="Nolan M."/>
            <person name="Ohm R."/>
            <person name="Pangilinan J."/>
            <person name="Park H.-J."/>
            <person name="Ramirez L."/>
            <person name="Alfaro M."/>
            <person name="Sun H."/>
            <person name="Tritt A."/>
            <person name="Yoshinaga Y."/>
            <person name="Zwiers L.-H."/>
            <person name="Turgeon B."/>
            <person name="Goodwin S."/>
            <person name="Spatafora J."/>
            <person name="Crous P."/>
            <person name="Grigoriev I."/>
        </authorList>
    </citation>
    <scope>NUCLEOTIDE SEQUENCE</scope>
    <source>
        <strain evidence="1">CBS 130266</strain>
    </source>
</reference>
<evidence type="ECO:0000313" key="2">
    <source>
        <dbReference type="Proteomes" id="UP000800235"/>
    </source>
</evidence>